<evidence type="ECO:0000256" key="1">
    <source>
        <dbReference type="SAM" id="MobiDB-lite"/>
    </source>
</evidence>
<protein>
    <submittedName>
        <fullName evidence="2">Uncharacterized protein</fullName>
    </submittedName>
</protein>
<name>A0A187NEY6_MYCAV</name>
<dbReference type="EMBL" id="KR997898">
    <property type="protein sequence ID" value="AKT73048.1"/>
    <property type="molecule type" value="Genomic_DNA"/>
</dbReference>
<proteinExistence type="predicted"/>
<sequence length="121" mass="12892">MNPTPAPAAVNPTPAPAAVNPTPAPAAVPHVCHARGCTTEIEPRLFMCPEHWQQVPPALRESIDSTYRPGQEVDKQPSSEYLAFAAAAIDAVAHKESRQRRPGPRAPSKPVQLALFNIGAS</sequence>
<accession>A0A187NEY6</accession>
<feature type="region of interest" description="Disordered" evidence="1">
    <location>
        <begin position="1"/>
        <end position="21"/>
    </location>
</feature>
<feature type="region of interest" description="Disordered" evidence="1">
    <location>
        <begin position="93"/>
        <end position="121"/>
    </location>
</feature>
<reference evidence="2" key="1">
    <citation type="submission" date="2015-05" db="EMBL/GenBank/DDBJ databases">
        <authorList>
            <person name="Machado G.E."/>
            <person name="Matsumoto C.K."/>
            <person name="Rabello M.S."/>
            <person name="Almeida L.G.P."/>
            <person name="Leao S.C."/>
        </authorList>
    </citation>
    <scope>NUCLEOTIDE SEQUENCE</scope>
    <source>
        <strain evidence="2">88Br</strain>
        <plasmid evidence="2">pMA100</plasmid>
    </source>
</reference>
<gene>
    <name evidence="2" type="ORF">MASH_00058</name>
</gene>
<organism evidence="2">
    <name type="scientific">Mycobacterium avium subsp. hominissuis</name>
    <dbReference type="NCBI Taxonomy" id="439334"/>
    <lineage>
        <taxon>Bacteria</taxon>
        <taxon>Bacillati</taxon>
        <taxon>Actinomycetota</taxon>
        <taxon>Actinomycetes</taxon>
        <taxon>Mycobacteriales</taxon>
        <taxon>Mycobacteriaceae</taxon>
        <taxon>Mycobacterium</taxon>
        <taxon>Mycobacterium avium complex (MAC)</taxon>
    </lineage>
</organism>
<geneLocation type="plasmid" evidence="2">
    <name>pMA100</name>
</geneLocation>
<feature type="compositionally biased region" description="Low complexity" evidence="1">
    <location>
        <begin position="7"/>
        <end position="21"/>
    </location>
</feature>
<evidence type="ECO:0000313" key="2">
    <source>
        <dbReference type="EMBL" id="AKT73048.1"/>
    </source>
</evidence>
<dbReference type="AlphaFoldDB" id="A0A187NEY6"/>
<keyword evidence="2" id="KW-0614">Plasmid</keyword>